<evidence type="ECO:0000313" key="3">
    <source>
        <dbReference type="Proteomes" id="UP001164506"/>
    </source>
</evidence>
<protein>
    <recommendedName>
        <fullName evidence="4">Lipoprotein</fullName>
    </recommendedName>
</protein>
<evidence type="ECO:0000256" key="1">
    <source>
        <dbReference type="SAM" id="Coils"/>
    </source>
</evidence>
<feature type="coiled-coil region" evidence="1">
    <location>
        <begin position="298"/>
        <end position="325"/>
    </location>
</feature>
<accession>A0ABY6R0Q6</accession>
<evidence type="ECO:0000313" key="2">
    <source>
        <dbReference type="EMBL" id="UZX23621.1"/>
    </source>
</evidence>
<organism evidence="2 3">
    <name type="scientific">Streptomyces tanashiensis</name>
    <dbReference type="NCBI Taxonomy" id="67367"/>
    <lineage>
        <taxon>Bacteria</taxon>
        <taxon>Bacillati</taxon>
        <taxon>Actinomycetota</taxon>
        <taxon>Actinomycetes</taxon>
        <taxon>Kitasatosporales</taxon>
        <taxon>Streptomycetaceae</taxon>
        <taxon>Streptomyces</taxon>
    </lineage>
</organism>
<reference evidence="2" key="1">
    <citation type="submission" date="2021-09" db="EMBL/GenBank/DDBJ databases">
        <title>Complete genome sequence and metabolic characterization of Streptomyces tanashiensis DSM 731 the producer of antibacterial Kalafungin and diverse secondary metabolites.</title>
        <authorList>
            <person name="Abbasi M.N."/>
            <person name="Anwar M.N."/>
            <person name="Alam K."/>
            <person name="Shoaib M."/>
            <person name="Lin Z."/>
            <person name="Hayat M."/>
            <person name="Ali M.I."/>
            <person name="Malik H.M.T."/>
            <person name="Ahmed I."/>
            <person name="Li A."/>
            <person name="Hailong Wang H."/>
            <person name="Zhang Y."/>
        </authorList>
    </citation>
    <scope>NUCLEOTIDE SEQUENCE</scope>
    <source>
        <strain evidence="2">Kala</strain>
    </source>
</reference>
<sequence length="332" mass="35100">MPRRTSREPGRLRPGTPGPLARSLAALAGAGLALTALTGCGDTDPAGQVPPRAGAAAAEVDESKWPKVTPDTGLARGLVLPLQQYMQTYQDSVVIERAARSLQTQCMADFGFTVAFPPVGTNPPPNADDANMSRRYGITDRAMAEKYGFGIPPDTVEHPPPPKLTAAAVAVLTGRKGLDPRAEPAPATYQGKKIPKDGCQGASFDRIGARIDFALSSRLDHDSLVKSQETPEVQAGIKAWSGCMKKKGYAVADPYAAIDLIPRVEGAETSGKEISAAVADIDCKKETDLVRVWHTAEAAIQTQQVEQNQLALQQLKEKNAAAVKAAEAALRG</sequence>
<dbReference type="RefSeq" id="WP_190105276.1">
    <property type="nucleotide sequence ID" value="NZ_BMUH01000011.1"/>
</dbReference>
<dbReference type="GeneID" id="95602602"/>
<dbReference type="Proteomes" id="UP001164506">
    <property type="component" value="Chromosome"/>
</dbReference>
<keyword evidence="3" id="KW-1185">Reference proteome</keyword>
<name>A0ABY6R0Q6_9ACTN</name>
<dbReference type="EMBL" id="CP084204">
    <property type="protein sequence ID" value="UZX23621.1"/>
    <property type="molecule type" value="Genomic_DNA"/>
</dbReference>
<proteinExistence type="predicted"/>
<gene>
    <name evidence="2" type="ORF">LDH80_24175</name>
</gene>
<evidence type="ECO:0008006" key="4">
    <source>
        <dbReference type="Google" id="ProtNLM"/>
    </source>
</evidence>
<keyword evidence="1" id="KW-0175">Coiled coil</keyword>